<dbReference type="GO" id="GO:0008641">
    <property type="term" value="F:ubiquitin-like modifier activating enzyme activity"/>
    <property type="evidence" value="ECO:0007669"/>
    <property type="project" value="InterPro"/>
</dbReference>
<dbReference type="PANTHER" id="PTHR10953:SF102">
    <property type="entry name" value="ADENYLYLTRANSFERASE AND SULFURTRANSFERASE MOCS3"/>
    <property type="match status" value="1"/>
</dbReference>
<evidence type="ECO:0000259" key="13">
    <source>
        <dbReference type="PROSITE" id="PS50206"/>
    </source>
</evidence>
<dbReference type="InterPro" id="IPR045886">
    <property type="entry name" value="ThiF/MoeB/HesA"/>
</dbReference>
<geneLocation type="plasmid" evidence="14 15">
    <name>pBRH01</name>
</geneLocation>
<evidence type="ECO:0000256" key="9">
    <source>
        <dbReference type="ARBA" id="ARBA00073635"/>
    </source>
</evidence>
<dbReference type="Pfam" id="PF00581">
    <property type="entry name" value="Rhodanese"/>
    <property type="match status" value="1"/>
</dbReference>
<evidence type="ECO:0000256" key="10">
    <source>
        <dbReference type="ARBA" id="ARBA00075110"/>
    </source>
</evidence>
<dbReference type="GO" id="GO:0008146">
    <property type="term" value="F:sulfotransferase activity"/>
    <property type="evidence" value="ECO:0007669"/>
    <property type="project" value="TreeGrafter"/>
</dbReference>
<protein>
    <recommendedName>
        <fullName evidence="9">Molybdopterin-synthase adenylyltransferase</fullName>
        <ecNumber evidence="8">2.7.7.80</ecNumber>
    </recommendedName>
    <alternativeName>
        <fullName evidence="12">MoaD protein adenylase</fullName>
    </alternativeName>
    <alternativeName>
        <fullName evidence="10">Molybdopterin-converting factor subunit 1 adenylase</fullName>
    </alternativeName>
    <alternativeName>
        <fullName evidence="11">Sulfur carrier protein MoaD adenylyltransferase</fullName>
    </alternativeName>
</protein>
<evidence type="ECO:0000256" key="8">
    <source>
        <dbReference type="ARBA" id="ARBA00066884"/>
    </source>
</evidence>
<name>E5AUX0_MYCRK</name>
<evidence type="ECO:0000256" key="2">
    <source>
        <dbReference type="ARBA" id="ARBA00022679"/>
    </source>
</evidence>
<evidence type="ECO:0000313" key="14">
    <source>
        <dbReference type="EMBL" id="CBW76894.1"/>
    </source>
</evidence>
<dbReference type="Gene3D" id="3.40.50.720">
    <property type="entry name" value="NAD(P)-binding Rossmann-like Domain"/>
    <property type="match status" value="1"/>
</dbReference>
<dbReference type="Gene3D" id="3.40.250.10">
    <property type="entry name" value="Rhodanese-like domain"/>
    <property type="match status" value="1"/>
</dbReference>
<evidence type="ECO:0000256" key="5">
    <source>
        <dbReference type="ARBA" id="ARBA00052218"/>
    </source>
</evidence>
<comment type="subunit">
    <text evidence="7">Homodimer. Forms a stable heterotetrameric complex of 2 MoeB and 2 MoaD during adenylation of MoaD.</text>
</comment>
<dbReference type="CDD" id="cd00158">
    <property type="entry name" value="RHOD"/>
    <property type="match status" value="1"/>
</dbReference>
<dbReference type="NCBIfam" id="NF006444">
    <property type="entry name" value="PRK08762.1"/>
    <property type="match status" value="1"/>
</dbReference>
<dbReference type="PROSITE" id="PS50206">
    <property type="entry name" value="RHODANESE_3"/>
    <property type="match status" value="1"/>
</dbReference>
<keyword evidence="2" id="KW-0808">Transferase</keyword>
<dbReference type="Proteomes" id="UP000007437">
    <property type="component" value="Plasmid pBRH01"/>
</dbReference>
<evidence type="ECO:0000313" key="15">
    <source>
        <dbReference type="Proteomes" id="UP000007437"/>
    </source>
</evidence>
<comment type="similarity">
    <text evidence="1">Belongs to the HesA/MoeB/ThiF family.</text>
</comment>
<dbReference type="SUPFAM" id="SSF52821">
    <property type="entry name" value="Rhodanese/Cell cycle control phosphatase"/>
    <property type="match status" value="1"/>
</dbReference>
<keyword evidence="14" id="KW-0614">Plasmid</keyword>
<dbReference type="GO" id="GO:0005829">
    <property type="term" value="C:cytosol"/>
    <property type="evidence" value="ECO:0007669"/>
    <property type="project" value="TreeGrafter"/>
</dbReference>
<dbReference type="GO" id="GO:0061605">
    <property type="term" value="F:molybdopterin-synthase adenylyltransferase activity"/>
    <property type="evidence" value="ECO:0007669"/>
    <property type="project" value="UniProtKB-EC"/>
</dbReference>
<dbReference type="InterPro" id="IPR001763">
    <property type="entry name" value="Rhodanese-like_dom"/>
</dbReference>
<dbReference type="InterPro" id="IPR035985">
    <property type="entry name" value="Ubiquitin-activating_enz"/>
</dbReference>
<dbReference type="InterPro" id="IPR036873">
    <property type="entry name" value="Rhodanese-like_dom_sf"/>
</dbReference>
<dbReference type="NCBIfam" id="NF004281">
    <property type="entry name" value="PRK05690.1"/>
    <property type="match status" value="1"/>
</dbReference>
<evidence type="ECO:0000256" key="7">
    <source>
        <dbReference type="ARBA" id="ARBA00063809"/>
    </source>
</evidence>
<keyword evidence="4" id="KW-0067">ATP-binding</keyword>
<proteinExistence type="inferred from homology"/>
<evidence type="ECO:0000256" key="11">
    <source>
        <dbReference type="ARBA" id="ARBA00075328"/>
    </source>
</evidence>
<gene>
    <name evidence="14" type="ordered locus">RBRH_00231</name>
</gene>
<dbReference type="InterPro" id="IPR000594">
    <property type="entry name" value="ThiF_NAD_FAD-bd"/>
</dbReference>
<evidence type="ECO:0000256" key="12">
    <source>
        <dbReference type="ARBA" id="ARBA00078531"/>
    </source>
</evidence>
<dbReference type="SMART" id="SM00450">
    <property type="entry name" value="RHOD"/>
    <property type="match status" value="1"/>
</dbReference>
<sequence>MRWREADMTLQQQRLAQLKAEITEIDPREAAQRLAAGAILLDIRDTDEWAQGTPVAAVRVGRSFLEQQIEGVVADPDTALMILCGSGVRSLFVADALKRLGYRSVASVAGGFQAWTECDLPVERPKILSATERERYARHLRIPEVGEAGQAKLLARRVALVGAGGLGSPIAYYLAAAGVGTLGLIDDDRIERSNLQRQILHTDARVGQSKARSAAETLTGFNPNVALVLHEVRLDSANAEAILADYDLVIDGSDNIATRYVVNDACVKHGIPMIYGAIFRFEGQVSAFHPAGPNGGPCYRCLFPEPPPRDLTPSCAEAGVLGVLPGVIGTLMATEALKILLGIGEPLVGRLLTYDALSERFDELRLEASPDCRWCAPHRRDRPTLNIPALTE</sequence>
<evidence type="ECO:0000256" key="1">
    <source>
        <dbReference type="ARBA" id="ARBA00009919"/>
    </source>
</evidence>
<evidence type="ECO:0000256" key="3">
    <source>
        <dbReference type="ARBA" id="ARBA00022741"/>
    </source>
</evidence>
<dbReference type="EMBL" id="FR687360">
    <property type="protein sequence ID" value="CBW76894.1"/>
    <property type="molecule type" value="Genomic_DNA"/>
</dbReference>
<dbReference type="PANTHER" id="PTHR10953">
    <property type="entry name" value="UBIQUITIN-ACTIVATING ENZYME E1"/>
    <property type="match status" value="1"/>
</dbReference>
<dbReference type="eggNOG" id="COG0476">
    <property type="taxonomic scope" value="Bacteria"/>
</dbReference>
<dbReference type="Pfam" id="PF00899">
    <property type="entry name" value="ThiF"/>
    <property type="match status" value="1"/>
</dbReference>
<comment type="catalytic activity">
    <reaction evidence="5">
        <text>[molybdopterin-synthase sulfur-carrier protein]-C-terminal Gly-Gly + ATP + H(+) = [molybdopterin-synthase sulfur-carrier protein]-C-terminal Gly-Gly-AMP + diphosphate</text>
        <dbReference type="Rhea" id="RHEA:43616"/>
        <dbReference type="Rhea" id="RHEA-COMP:12159"/>
        <dbReference type="Rhea" id="RHEA-COMP:12202"/>
        <dbReference type="ChEBI" id="CHEBI:15378"/>
        <dbReference type="ChEBI" id="CHEBI:30616"/>
        <dbReference type="ChEBI" id="CHEBI:33019"/>
        <dbReference type="ChEBI" id="CHEBI:90618"/>
        <dbReference type="ChEBI" id="CHEBI:90778"/>
        <dbReference type="EC" id="2.7.7.80"/>
    </reaction>
</comment>
<dbReference type="FunFam" id="3.40.50.720:FF:000033">
    <property type="entry name" value="Adenylyltransferase and sulfurtransferase MOCS3"/>
    <property type="match status" value="1"/>
</dbReference>
<dbReference type="GO" id="GO:0004792">
    <property type="term" value="F:thiosulfate-cyanide sulfurtransferase activity"/>
    <property type="evidence" value="ECO:0007669"/>
    <property type="project" value="TreeGrafter"/>
</dbReference>
<evidence type="ECO:0000256" key="6">
    <source>
        <dbReference type="ARBA" id="ARBA00055169"/>
    </source>
</evidence>
<dbReference type="GO" id="GO:0005524">
    <property type="term" value="F:ATP binding"/>
    <property type="evidence" value="ECO:0007669"/>
    <property type="project" value="UniProtKB-KW"/>
</dbReference>
<reference evidence="14 15" key="1">
    <citation type="journal article" date="2011" name="J. Bacteriol.">
        <title>Complete genome sequence of Burkholderia rhizoxinica, an endosymbiont of Rhizopus microsporus.</title>
        <authorList>
            <person name="Lackner G."/>
            <person name="Moebius N."/>
            <person name="Partida-Martinez L."/>
            <person name="Hertweck C."/>
        </authorList>
    </citation>
    <scope>NUCLEOTIDE SEQUENCE [LARGE SCALE GENOMIC DNA]</scope>
    <source>
        <strain evidence="15">DSM 19002 / CIP 109453 / HKI 454</strain>
        <plasmid evidence="14 15">pBRH01</plasmid>
    </source>
</reference>
<dbReference type="AlphaFoldDB" id="E5AUX0"/>
<accession>E5AUX0</accession>
<dbReference type="CDD" id="cd00757">
    <property type="entry name" value="ThiF_MoeB_HesA_family"/>
    <property type="match status" value="1"/>
</dbReference>
<dbReference type="SUPFAM" id="SSF69572">
    <property type="entry name" value="Activating enzymes of the ubiquitin-like proteins"/>
    <property type="match status" value="1"/>
</dbReference>
<keyword evidence="3" id="KW-0547">Nucleotide-binding</keyword>
<organism evidence="14 15">
    <name type="scientific">Mycetohabitans rhizoxinica (strain DSM 19002 / CIP 109453 / HKI 454)</name>
    <name type="common">Paraburkholderia rhizoxinica</name>
    <dbReference type="NCBI Taxonomy" id="882378"/>
    <lineage>
        <taxon>Bacteria</taxon>
        <taxon>Pseudomonadati</taxon>
        <taxon>Pseudomonadota</taxon>
        <taxon>Betaproteobacteria</taxon>
        <taxon>Burkholderiales</taxon>
        <taxon>Burkholderiaceae</taxon>
        <taxon>Mycetohabitans</taxon>
    </lineage>
</organism>
<evidence type="ECO:0000256" key="4">
    <source>
        <dbReference type="ARBA" id="ARBA00022840"/>
    </source>
</evidence>
<feature type="domain" description="Rhodanese" evidence="13">
    <location>
        <begin position="34"/>
        <end position="124"/>
    </location>
</feature>
<dbReference type="HOGENOM" id="CLU_013325_2_0_4"/>
<comment type="function">
    <text evidence="6">Catalyzes the adenylation by ATP of the carboxyl group of the C-terminal glycine of sulfur carrier protein MoaD.</text>
</comment>
<dbReference type="KEGG" id="brh:RBRH_00231"/>
<dbReference type="EC" id="2.7.7.80" evidence="8"/>